<dbReference type="CDD" id="cd07012">
    <property type="entry name" value="PBP2_Bug_TTT"/>
    <property type="match status" value="1"/>
</dbReference>
<gene>
    <name evidence="2" type="ORF">LX76_01322</name>
</gene>
<dbReference type="Pfam" id="PF03401">
    <property type="entry name" value="TctC"/>
    <property type="match status" value="1"/>
</dbReference>
<sequence length="344" mass="37026">MSIHSRERETMNARPSETTGPRRIAAFVRNAVAAVCLAAGAMALPQIAAAEFPEKPVTLVVWSGAGGTLDTYGRKLAELLEREGGWTVKVDNRPGGSGAVGLSQIVTQPADGYSILVLTGTLTFGIAQGLIPFKLEDLRLLRAMQSEPSSLAVAKDSPLQSVDDFVAYMKENPNGLKVGGHSSGGFHQYMLYQMMQQGGFESGWIPHDASGKVTLALLGDHIDAAMMTPSTGLSQVQSGDFRLLGVTTAERSPFLPDAPTFKEQGYDIEGAIWRGIAVKAGTPDDVVASIQTAIDKVTASEEWKTFQQEQFQDSPNWGEAEFTERTRKDLEAQAEFLKSAGFLQ</sequence>
<evidence type="ECO:0000256" key="1">
    <source>
        <dbReference type="ARBA" id="ARBA00006987"/>
    </source>
</evidence>
<evidence type="ECO:0000313" key="2">
    <source>
        <dbReference type="EMBL" id="PZX56293.1"/>
    </source>
</evidence>
<dbReference type="InterPro" id="IPR042100">
    <property type="entry name" value="Bug_dom1"/>
</dbReference>
<comment type="similarity">
    <text evidence="1">Belongs to the UPF0065 (bug) family.</text>
</comment>
<dbReference type="PANTHER" id="PTHR42928:SF5">
    <property type="entry name" value="BLR1237 PROTEIN"/>
    <property type="match status" value="1"/>
</dbReference>
<reference evidence="2 3" key="1">
    <citation type="submission" date="2018-06" db="EMBL/GenBank/DDBJ databases">
        <title>Genomic Encyclopedia of Archaeal and Bacterial Type Strains, Phase II (KMG-II): from individual species to whole genera.</title>
        <authorList>
            <person name="Goeker M."/>
        </authorList>
    </citation>
    <scope>NUCLEOTIDE SEQUENCE [LARGE SCALE GENOMIC DNA]</scope>
    <source>
        <strain evidence="2 3">DSM 18774</strain>
    </source>
</reference>
<dbReference type="EMBL" id="QKZS01000003">
    <property type="protein sequence ID" value="PZX56293.1"/>
    <property type="molecule type" value="Genomic_DNA"/>
</dbReference>
<name>A0A2W7R600_9RHOB</name>
<dbReference type="AlphaFoldDB" id="A0A2W7R600"/>
<evidence type="ECO:0000313" key="3">
    <source>
        <dbReference type="Proteomes" id="UP000249538"/>
    </source>
</evidence>
<organism evidence="2 3">
    <name type="scientific">Cereibacter changlensis</name>
    <dbReference type="NCBI Taxonomy" id="402884"/>
    <lineage>
        <taxon>Bacteria</taxon>
        <taxon>Pseudomonadati</taxon>
        <taxon>Pseudomonadota</taxon>
        <taxon>Alphaproteobacteria</taxon>
        <taxon>Rhodobacterales</taxon>
        <taxon>Paracoccaceae</taxon>
        <taxon>Cereibacter</taxon>
    </lineage>
</organism>
<dbReference type="InterPro" id="IPR005064">
    <property type="entry name" value="BUG"/>
</dbReference>
<dbReference type="Gene3D" id="3.40.190.10">
    <property type="entry name" value="Periplasmic binding protein-like II"/>
    <property type="match status" value="1"/>
</dbReference>
<dbReference type="Gene3D" id="3.40.190.150">
    <property type="entry name" value="Bordetella uptake gene, domain 1"/>
    <property type="match status" value="1"/>
</dbReference>
<comment type="caution">
    <text evidence="2">The sequence shown here is derived from an EMBL/GenBank/DDBJ whole genome shotgun (WGS) entry which is preliminary data.</text>
</comment>
<dbReference type="SUPFAM" id="SSF53850">
    <property type="entry name" value="Periplasmic binding protein-like II"/>
    <property type="match status" value="1"/>
</dbReference>
<dbReference type="PIRSF" id="PIRSF017082">
    <property type="entry name" value="YflP"/>
    <property type="match status" value="1"/>
</dbReference>
<keyword evidence="2" id="KW-0675">Receptor</keyword>
<dbReference type="PANTHER" id="PTHR42928">
    <property type="entry name" value="TRICARBOXYLATE-BINDING PROTEIN"/>
    <property type="match status" value="1"/>
</dbReference>
<protein>
    <submittedName>
        <fullName evidence="2">Tripartite-type tricarboxylate transporter receptor subunit TctC</fullName>
    </submittedName>
</protein>
<accession>A0A2W7R600</accession>
<proteinExistence type="inferred from homology"/>
<dbReference type="Proteomes" id="UP000249538">
    <property type="component" value="Unassembled WGS sequence"/>
</dbReference>